<dbReference type="Pfam" id="PF01826">
    <property type="entry name" value="TIL"/>
    <property type="match status" value="1"/>
</dbReference>
<dbReference type="InterPro" id="IPR002919">
    <property type="entry name" value="TIL_dom"/>
</dbReference>
<dbReference type="Gene3D" id="2.10.25.10">
    <property type="entry name" value="Laminin"/>
    <property type="match status" value="1"/>
</dbReference>
<dbReference type="PANTHER" id="PTHR23259">
    <property type="entry name" value="RIDDLE"/>
    <property type="match status" value="1"/>
</dbReference>
<dbReference type="AlphaFoldDB" id="A0AAV4WMZ3"/>
<proteinExistence type="predicted"/>
<dbReference type="GO" id="GO:0030414">
    <property type="term" value="F:peptidase inhibitor activity"/>
    <property type="evidence" value="ECO:0007669"/>
    <property type="project" value="UniProtKB-KW"/>
</dbReference>
<accession>A0AAV4WMZ3</accession>
<keyword evidence="1" id="KW-0646">Protease inhibitor</keyword>
<feature type="signal peptide" evidence="3">
    <location>
        <begin position="1"/>
        <end position="20"/>
    </location>
</feature>
<evidence type="ECO:0000256" key="3">
    <source>
        <dbReference type="SAM" id="SignalP"/>
    </source>
</evidence>
<organism evidence="5 6">
    <name type="scientific">Caerostris extrusa</name>
    <name type="common">Bark spider</name>
    <name type="synonym">Caerostris bankana</name>
    <dbReference type="NCBI Taxonomy" id="172846"/>
    <lineage>
        <taxon>Eukaryota</taxon>
        <taxon>Metazoa</taxon>
        <taxon>Ecdysozoa</taxon>
        <taxon>Arthropoda</taxon>
        <taxon>Chelicerata</taxon>
        <taxon>Arachnida</taxon>
        <taxon>Araneae</taxon>
        <taxon>Araneomorphae</taxon>
        <taxon>Entelegynae</taxon>
        <taxon>Araneoidea</taxon>
        <taxon>Araneidae</taxon>
        <taxon>Caerostris</taxon>
    </lineage>
</organism>
<gene>
    <name evidence="5" type="primary">SpiCE-CMa5A1</name>
    <name evidence="5" type="ORF">CEXT_900341</name>
</gene>
<sequence length="78" mass="8426">MKALFLVCIVSLALCQTINACDSNQHHVDCGTSCPLTCANYKNPPRFCTADCFFGCACNDGYVKKTDKHGACVKPSEC</sequence>
<dbReference type="PANTHER" id="PTHR23259:SF70">
    <property type="entry name" value="ACCESSORY GLAND PROTEIN ACP62F-RELATED"/>
    <property type="match status" value="1"/>
</dbReference>
<dbReference type="SUPFAM" id="SSF57567">
    <property type="entry name" value="Serine protease inhibitors"/>
    <property type="match status" value="1"/>
</dbReference>
<keyword evidence="2" id="KW-1015">Disulfide bond</keyword>
<evidence type="ECO:0000256" key="2">
    <source>
        <dbReference type="ARBA" id="ARBA00023157"/>
    </source>
</evidence>
<dbReference type="InterPro" id="IPR051368">
    <property type="entry name" value="SerProtInhib-TIL_Domain"/>
</dbReference>
<reference evidence="5 6" key="1">
    <citation type="submission" date="2021-06" db="EMBL/GenBank/DDBJ databases">
        <title>Caerostris extrusa draft genome.</title>
        <authorList>
            <person name="Kono N."/>
            <person name="Arakawa K."/>
        </authorList>
    </citation>
    <scope>NUCLEOTIDE SEQUENCE [LARGE SCALE GENOMIC DNA]</scope>
</reference>
<comment type="caution">
    <text evidence="5">The sequence shown here is derived from an EMBL/GenBank/DDBJ whole genome shotgun (WGS) entry which is preliminary data.</text>
</comment>
<dbReference type="InterPro" id="IPR036084">
    <property type="entry name" value="Ser_inhib-like_sf"/>
</dbReference>
<keyword evidence="6" id="KW-1185">Reference proteome</keyword>
<dbReference type="CDD" id="cd19941">
    <property type="entry name" value="TIL"/>
    <property type="match status" value="1"/>
</dbReference>
<evidence type="ECO:0000313" key="5">
    <source>
        <dbReference type="EMBL" id="GIY83330.1"/>
    </source>
</evidence>
<evidence type="ECO:0000313" key="6">
    <source>
        <dbReference type="Proteomes" id="UP001054945"/>
    </source>
</evidence>
<dbReference type="EMBL" id="BPLR01016368">
    <property type="protein sequence ID" value="GIY83330.1"/>
    <property type="molecule type" value="Genomic_DNA"/>
</dbReference>
<name>A0AAV4WMZ3_CAEEX</name>
<dbReference type="Proteomes" id="UP001054945">
    <property type="component" value="Unassembled WGS sequence"/>
</dbReference>
<evidence type="ECO:0000259" key="4">
    <source>
        <dbReference type="Pfam" id="PF01826"/>
    </source>
</evidence>
<protein>
    <submittedName>
        <fullName evidence="5">Spider silk-constituting element SpiCE-CMa5</fullName>
    </submittedName>
</protein>
<feature type="domain" description="TIL" evidence="4">
    <location>
        <begin position="21"/>
        <end position="78"/>
    </location>
</feature>
<feature type="chain" id="PRO_5043786342" evidence="3">
    <location>
        <begin position="21"/>
        <end position="78"/>
    </location>
</feature>
<keyword evidence="3" id="KW-0732">Signal</keyword>
<evidence type="ECO:0000256" key="1">
    <source>
        <dbReference type="ARBA" id="ARBA00022690"/>
    </source>
</evidence>